<accession>A0ABW3ZYH6</accession>
<evidence type="ECO:0000259" key="1">
    <source>
        <dbReference type="PROSITE" id="PS51186"/>
    </source>
</evidence>
<keyword evidence="2" id="KW-0012">Acyltransferase</keyword>
<dbReference type="Pfam" id="PF13302">
    <property type="entry name" value="Acetyltransf_3"/>
    <property type="match status" value="1"/>
</dbReference>
<proteinExistence type="predicted"/>
<dbReference type="PANTHER" id="PTHR43792">
    <property type="entry name" value="GNAT FAMILY, PUTATIVE (AFU_ORTHOLOGUE AFUA_3G00765)-RELATED-RELATED"/>
    <property type="match status" value="1"/>
</dbReference>
<organism evidence="2 3">
    <name type="scientific">Lentibacillus salinarum</name>
    <dbReference type="NCBI Taxonomy" id="446820"/>
    <lineage>
        <taxon>Bacteria</taxon>
        <taxon>Bacillati</taxon>
        <taxon>Bacillota</taxon>
        <taxon>Bacilli</taxon>
        <taxon>Bacillales</taxon>
        <taxon>Bacillaceae</taxon>
        <taxon>Lentibacillus</taxon>
    </lineage>
</organism>
<dbReference type="InterPro" id="IPR051531">
    <property type="entry name" value="N-acetyltransferase"/>
</dbReference>
<dbReference type="PANTHER" id="PTHR43792:SF1">
    <property type="entry name" value="N-ACETYLTRANSFERASE DOMAIN-CONTAINING PROTEIN"/>
    <property type="match status" value="1"/>
</dbReference>
<dbReference type="RefSeq" id="WP_382402665.1">
    <property type="nucleotide sequence ID" value="NZ_JBHTNH010000057.1"/>
</dbReference>
<dbReference type="EMBL" id="JBHTNH010000057">
    <property type="protein sequence ID" value="MFD1363416.1"/>
    <property type="molecule type" value="Genomic_DNA"/>
</dbReference>
<dbReference type="Gene3D" id="3.40.630.30">
    <property type="match status" value="1"/>
</dbReference>
<name>A0ABW3ZYH6_9BACI</name>
<reference evidence="3" key="1">
    <citation type="journal article" date="2019" name="Int. J. Syst. Evol. Microbiol.">
        <title>The Global Catalogue of Microorganisms (GCM) 10K type strain sequencing project: providing services to taxonomists for standard genome sequencing and annotation.</title>
        <authorList>
            <consortium name="The Broad Institute Genomics Platform"/>
            <consortium name="The Broad Institute Genome Sequencing Center for Infectious Disease"/>
            <person name="Wu L."/>
            <person name="Ma J."/>
        </authorList>
    </citation>
    <scope>NUCLEOTIDE SEQUENCE [LARGE SCALE GENOMIC DNA]</scope>
    <source>
        <strain evidence="3">CCUG 54822</strain>
    </source>
</reference>
<dbReference type="PROSITE" id="PS51186">
    <property type="entry name" value="GNAT"/>
    <property type="match status" value="1"/>
</dbReference>
<sequence length="189" mass="21700">MYLDKAILFGGDKMDDSIQDTFESVRTENLFLRIPKEEDLHSVFSIEGNPATNKYRPAGPTKDINEAKETLKEWRNNWEIYGYGYWTVILPSSSEIIGFGGIRRESWKNRNILNLYYRFSPRAWGRGYATEVAGTAVKMADVYLPNLPVVARIRSINKPSIRVAERVGLQHCSELDSTEHMVFTLKKGF</sequence>
<evidence type="ECO:0000313" key="2">
    <source>
        <dbReference type="EMBL" id="MFD1363416.1"/>
    </source>
</evidence>
<dbReference type="SUPFAM" id="SSF55729">
    <property type="entry name" value="Acyl-CoA N-acyltransferases (Nat)"/>
    <property type="match status" value="1"/>
</dbReference>
<keyword evidence="3" id="KW-1185">Reference proteome</keyword>
<dbReference type="EC" id="2.3.-.-" evidence="2"/>
<dbReference type="Proteomes" id="UP001597178">
    <property type="component" value="Unassembled WGS sequence"/>
</dbReference>
<dbReference type="GO" id="GO:0016746">
    <property type="term" value="F:acyltransferase activity"/>
    <property type="evidence" value="ECO:0007669"/>
    <property type="project" value="UniProtKB-KW"/>
</dbReference>
<feature type="domain" description="N-acetyltransferase" evidence="1">
    <location>
        <begin position="30"/>
        <end position="186"/>
    </location>
</feature>
<gene>
    <name evidence="2" type="ORF">ACFQ4A_17560</name>
</gene>
<protein>
    <submittedName>
        <fullName evidence="2">GNAT family N-acetyltransferase</fullName>
        <ecNumber evidence="2">2.3.-.-</ecNumber>
    </submittedName>
</protein>
<dbReference type="InterPro" id="IPR016181">
    <property type="entry name" value="Acyl_CoA_acyltransferase"/>
</dbReference>
<dbReference type="InterPro" id="IPR000182">
    <property type="entry name" value="GNAT_dom"/>
</dbReference>
<comment type="caution">
    <text evidence="2">The sequence shown here is derived from an EMBL/GenBank/DDBJ whole genome shotgun (WGS) entry which is preliminary data.</text>
</comment>
<keyword evidence="2" id="KW-0808">Transferase</keyword>
<evidence type="ECO:0000313" key="3">
    <source>
        <dbReference type="Proteomes" id="UP001597178"/>
    </source>
</evidence>